<dbReference type="HOGENOM" id="CLU_319393_0_0_1"/>
<reference evidence="2" key="1">
    <citation type="submission" date="2007-07" db="EMBL/GenBank/DDBJ databases">
        <title>PCAP assembly of the Caenorhabditis remanei genome.</title>
        <authorList>
            <consortium name="The Caenorhabditis remanei Sequencing Consortium"/>
            <person name="Wilson R.K."/>
        </authorList>
    </citation>
    <scope>NUCLEOTIDE SEQUENCE [LARGE SCALE GENOMIC DNA]</scope>
    <source>
        <strain evidence="2">PB4641</strain>
    </source>
</reference>
<feature type="compositionally biased region" description="Basic and acidic residues" evidence="1">
    <location>
        <begin position="653"/>
        <end position="668"/>
    </location>
</feature>
<feature type="region of interest" description="Disordered" evidence="1">
    <location>
        <begin position="506"/>
        <end position="681"/>
    </location>
</feature>
<feature type="compositionally biased region" description="Polar residues" evidence="1">
    <location>
        <begin position="534"/>
        <end position="543"/>
    </location>
</feature>
<feature type="compositionally biased region" description="Basic and acidic residues" evidence="1">
    <location>
        <begin position="550"/>
        <end position="561"/>
    </location>
</feature>
<feature type="region of interest" description="Disordered" evidence="1">
    <location>
        <begin position="400"/>
        <end position="491"/>
    </location>
</feature>
<dbReference type="InParanoid" id="E3MZA2"/>
<feature type="compositionally biased region" description="Basic and acidic residues" evidence="1">
    <location>
        <begin position="592"/>
        <end position="602"/>
    </location>
</feature>
<dbReference type="CTD" id="9801478"/>
<feature type="compositionally biased region" description="Basic residues" evidence="1">
    <location>
        <begin position="623"/>
        <end position="641"/>
    </location>
</feature>
<dbReference type="AlphaFoldDB" id="E3MZA2"/>
<evidence type="ECO:0000256" key="1">
    <source>
        <dbReference type="SAM" id="MobiDB-lite"/>
    </source>
</evidence>
<dbReference type="KEGG" id="crq:GCK72_025182"/>
<protein>
    <submittedName>
        <fullName evidence="2">Uncharacterized protein</fullName>
    </submittedName>
</protein>
<dbReference type="EMBL" id="DS268500">
    <property type="protein sequence ID" value="EFP12877.1"/>
    <property type="molecule type" value="Genomic_DNA"/>
</dbReference>
<sequence length="910" mass="102321">MPFQTKYQQAVDIQRHRIAYHEAIANSWRQLNMRDQSTQNSIIKGKEKGIHVFEQNALLTRRGKSVNFLSQGSSDQVNHDWKNGHYEEYYEGGNQPVMYPSEVQLDLNHEAGLSGAPNGSQHAGFPQVGQQAVWVQQVGPQQWVSIPPGYQSIYCQQPGFYTATQPPIGYQETAPPQQQIPQDNFQQYPQHVVNPMVVCHQTQQSINEVHPAIPEKIENAVESNNSANLHIQLPFRIPDTNSQTYGTYESGYRDTPLATLLPSENAIQNTNVQSGSKSFVGLKYSFTSTVSEEKSVQSSSLTIAKNIQSSPNTPNASSEINQQDYNCPKEIEECEEKQSVPLPTTIEANEEKEEEVPDVIQETVVKQEITVIELVEFPLLRSEPICQSARQKLEQAINPLLEKPDGRQQHRTQKVTPEATQKTINVTTTVQPLPSLTSEQSPRSSYANAVKSAPKSSPPKDVQKKSAAVLPVPNKKQPRTSDKQERKEHKTIVVKKASVVYSDILPLGTNCNGKVSGATKTKSSPKKREETPFASKTTFSPSHVPQPILLKEKEEKSEKKPSSSFTPLPLLSPTPHAHDTNNSFPAEILVMEQEKQKTKNDGEEITSSSSSSQQPSTPSQSKKGGKGKKKTGKQQKKTKKRNGVEFTEEDDKMLEKIIMDKEENEKKKTPPSPIPDNENDVFETRRKQILDSTQKEGFYSFVPNEDEVEVEAAHEGSSSLPRSQKVNVEDTEDMDELMNRLDGVSTDSDTDSVFEYVMEEPSDVKEEEEKVENCVSSVFSRINALEKIRKDGPLLEYMTNNIRQVIKDLSSRPPVGKEKPVKKQDARIQKQAVKAFFKDRREATKPSRNNYSRFLTEAYNCLLLNYNSNLVPIFFDLTKCKKEELSAKEKMVFIDVFHEEGGVKDFLNAV</sequence>
<accession>E3MZA2</accession>
<feature type="compositionally biased region" description="Low complexity" evidence="1">
    <location>
        <begin position="562"/>
        <end position="575"/>
    </location>
</feature>
<feature type="compositionally biased region" description="Basic and acidic residues" evidence="1">
    <location>
        <begin position="479"/>
        <end position="491"/>
    </location>
</feature>
<dbReference type="Proteomes" id="UP000008281">
    <property type="component" value="Unassembled WGS sequence"/>
</dbReference>
<dbReference type="RefSeq" id="XP_003098464.2">
    <property type="nucleotide sequence ID" value="XM_003098416.2"/>
</dbReference>
<dbReference type="GeneID" id="9801478"/>
<proteinExistence type="predicted"/>
<name>E3MZA2_CAERE</name>
<organism evidence="3">
    <name type="scientific">Caenorhabditis remanei</name>
    <name type="common">Caenorhabditis vulgaris</name>
    <dbReference type="NCBI Taxonomy" id="31234"/>
    <lineage>
        <taxon>Eukaryota</taxon>
        <taxon>Metazoa</taxon>
        <taxon>Ecdysozoa</taxon>
        <taxon>Nematoda</taxon>
        <taxon>Chromadorea</taxon>
        <taxon>Rhabditida</taxon>
        <taxon>Rhabditina</taxon>
        <taxon>Rhabditomorpha</taxon>
        <taxon>Rhabditoidea</taxon>
        <taxon>Rhabditidae</taxon>
        <taxon>Peloderinae</taxon>
        <taxon>Caenorhabditis</taxon>
    </lineage>
</organism>
<evidence type="ECO:0000313" key="2">
    <source>
        <dbReference type="EMBL" id="EFP12877.1"/>
    </source>
</evidence>
<evidence type="ECO:0000313" key="3">
    <source>
        <dbReference type="Proteomes" id="UP000008281"/>
    </source>
</evidence>
<feature type="compositionally biased region" description="Polar residues" evidence="1">
    <location>
        <begin position="509"/>
        <end position="522"/>
    </location>
</feature>
<feature type="region of interest" description="Disordered" evidence="1">
    <location>
        <begin position="708"/>
        <end position="727"/>
    </location>
</feature>
<keyword evidence="3" id="KW-1185">Reference proteome</keyword>
<feature type="compositionally biased region" description="Polar residues" evidence="1">
    <location>
        <begin position="414"/>
        <end position="447"/>
    </location>
</feature>
<gene>
    <name evidence="2" type="ORF">CRE_05921</name>
</gene>
<feature type="compositionally biased region" description="Polar residues" evidence="1">
    <location>
        <begin position="716"/>
        <end position="726"/>
    </location>
</feature>
<feature type="compositionally biased region" description="Low complexity" evidence="1">
    <location>
        <begin position="606"/>
        <end position="622"/>
    </location>
</feature>